<reference evidence="1" key="1">
    <citation type="submission" date="2019-01" db="EMBL/GenBank/DDBJ databases">
        <authorList>
            <person name="Hylling O."/>
            <person name="Carstens A.B."/>
            <person name="Hansen L.H."/>
        </authorList>
    </citation>
    <scope>NUCLEOTIDE SEQUENCE [LARGE SCALE GENOMIC DNA]</scope>
</reference>
<accession>A0A481W6A4</accession>
<dbReference type="RefSeq" id="YP_009820399.1">
    <property type="nucleotide sequence ID" value="NC_048166.1"/>
</dbReference>
<name>A0A481W6A4_9CAUD</name>
<dbReference type="GeneID" id="55011835"/>
<dbReference type="KEGG" id="vg:55011835"/>
<evidence type="ECO:0000313" key="1">
    <source>
        <dbReference type="EMBL" id="QBJ04505.1"/>
    </source>
</evidence>
<proteinExistence type="predicted"/>
<dbReference type="EMBL" id="MK473373">
    <property type="protein sequence ID" value="QBJ04505.1"/>
    <property type="molecule type" value="Genomic_DNA"/>
</dbReference>
<protein>
    <submittedName>
        <fullName evidence="1">Uncharacterized protein</fullName>
    </submittedName>
</protein>
<dbReference type="Proteomes" id="UP000293575">
    <property type="component" value="Segment"/>
</dbReference>
<sequence length="145" mass="16569">MQFRVIANNTNGNLPGLDERFETIDQAKKHADWWHGQSAVCNVEIDELLGVQLTRANGTKEFGRANDLDEAMDVRESWQGVIDNRKINRSRVTKAEIVGLRHKTAVATPEDAFVGKWMAEALDDPKVLPSMKYDINRWMDSKEWV</sequence>
<organism evidence="1 2">
    <name type="scientific">Pseudomonas phage Lana</name>
    <dbReference type="NCBI Taxonomy" id="2530172"/>
    <lineage>
        <taxon>Viruses</taxon>
        <taxon>Duplodnaviria</taxon>
        <taxon>Heunggongvirae</taxon>
        <taxon>Uroviricota</taxon>
        <taxon>Caudoviricetes</taxon>
        <taxon>Lanavirus</taxon>
        <taxon>Lanavirus lana</taxon>
    </lineage>
</organism>
<evidence type="ECO:0000313" key="2">
    <source>
        <dbReference type="Proteomes" id="UP000293575"/>
    </source>
</evidence>
<keyword evidence="2" id="KW-1185">Reference proteome</keyword>